<evidence type="ECO:0000256" key="1">
    <source>
        <dbReference type="SAM" id="MobiDB-lite"/>
    </source>
</evidence>
<dbReference type="Proteomes" id="UP000187429">
    <property type="component" value="Unassembled WGS sequence"/>
</dbReference>
<sequence length="67" mass="7370">MLQKSTISKEESNSIDALLTLNKPNGLSTDPGINRLTKISTYPKKKDDVFSPVKNSSEELSAAMEEE</sequence>
<keyword evidence="3" id="KW-1185">Reference proteome</keyword>
<organism evidence="2 3">
    <name type="scientific">Smittium culicis</name>
    <dbReference type="NCBI Taxonomy" id="133412"/>
    <lineage>
        <taxon>Eukaryota</taxon>
        <taxon>Fungi</taxon>
        <taxon>Fungi incertae sedis</taxon>
        <taxon>Zoopagomycota</taxon>
        <taxon>Kickxellomycotina</taxon>
        <taxon>Harpellomycetes</taxon>
        <taxon>Harpellales</taxon>
        <taxon>Legeriomycetaceae</taxon>
        <taxon>Smittium</taxon>
    </lineage>
</organism>
<comment type="caution">
    <text evidence="2">The sequence shown here is derived from an EMBL/GenBank/DDBJ whole genome shotgun (WGS) entry which is preliminary data.</text>
</comment>
<feature type="region of interest" description="Disordered" evidence="1">
    <location>
        <begin position="46"/>
        <end position="67"/>
    </location>
</feature>
<gene>
    <name evidence="2" type="ORF">AYI69_g1458</name>
</gene>
<reference evidence="3" key="1">
    <citation type="submission" date="2017-01" db="EMBL/GenBank/DDBJ databases">
        <authorList>
            <person name="Wang Y."/>
            <person name="White M."/>
            <person name="Kvist S."/>
            <person name="Moncalvo J.-M."/>
        </authorList>
    </citation>
    <scope>NUCLEOTIDE SEQUENCE [LARGE SCALE GENOMIC DNA]</scope>
    <source>
        <strain evidence="3">ID-206-W2</strain>
    </source>
</reference>
<proteinExistence type="predicted"/>
<dbReference type="EMBL" id="LSSM01000397">
    <property type="protein sequence ID" value="OMJ29052.1"/>
    <property type="molecule type" value="Genomic_DNA"/>
</dbReference>
<protein>
    <submittedName>
        <fullName evidence="2">Uncharacterized protein</fullName>
    </submittedName>
</protein>
<dbReference type="OrthoDB" id="10404565at2759"/>
<evidence type="ECO:0000313" key="2">
    <source>
        <dbReference type="EMBL" id="OMJ29052.1"/>
    </source>
</evidence>
<dbReference type="AlphaFoldDB" id="A0A1R1YQ79"/>
<evidence type="ECO:0000313" key="3">
    <source>
        <dbReference type="Proteomes" id="UP000187429"/>
    </source>
</evidence>
<accession>A0A1R1YQ79</accession>
<name>A0A1R1YQ79_9FUNG</name>
<feature type="compositionally biased region" description="Low complexity" evidence="1">
    <location>
        <begin position="58"/>
        <end position="67"/>
    </location>
</feature>